<evidence type="ECO:0000256" key="1">
    <source>
        <dbReference type="ARBA" id="ARBA00022658"/>
    </source>
</evidence>
<dbReference type="InterPro" id="IPR035899">
    <property type="entry name" value="DBL_dom_sf"/>
</dbReference>
<dbReference type="EMBL" id="PUHR01000135">
    <property type="protein sequence ID" value="KAG0663133.1"/>
    <property type="molecule type" value="Genomic_DNA"/>
</dbReference>
<feature type="region of interest" description="Disordered" evidence="2">
    <location>
        <begin position="807"/>
        <end position="827"/>
    </location>
</feature>
<sequence length="1329" mass="150927">MYNSRSNNDINQYRPSGRRRENSIQLPKLPPLRTRQSMDSQTSSGIESKDAPVTPVRSISNSLDSNQRREYPSSISTPVSSLRSPVTRQRDPINRSTIRRRPPPPLPTQSSSDSYDTFVVTTPSDISNENTRHNNDTSQYDLPFIKSPPQGNAMHQDNVTTPSYSAFVGNVEDDTNVSSTNPFGQYHMNNNSFPKYGSLTPNYTNPSSGMTIDADIDTDIGFYGKPPPPLHGPRNVSGVSRRSDGLESHYSDSNYTFNNSSARHSSYNSFSGGKPLEMIPSITAPTQPFDIDFLDENKLYQCYGVYCLSDIYEWILKIYFEWFNEYVFGKIEFYQVVQRLLEFQVPSSYDQDTIDSNVDKIIESLVIQDAVRFEKNNNNPTAKQNLDKTVDTLDAEFTVITGGLDIQGVFTELLPCYSFADTTYDQECSSTCYSYSCMNSHSLNQRKKVKIADIIKKPLGLWTDYWHISSDELSEINPREIQRQSFIFDLIILEERSLNMANAAVEIYGKRFKPNLLADEPNFSQMAFDIFKPLINIHKTYILEPIFQKIETKGKFIDGIGKIYLKWCHEARESYINYAKSMATVHEVIKWEKEHNTKFSKWLNEVDHSPEITRSKMYYDVIFFGGYFKSLQNMTVTLNSILKVTDPSAEDHEYLTNVIKDIEKLSSEVDKTHGDAIDHRKLLRFSSQLIKDNTTKGSSLGYSNVMNSSKSEMQSAEVSNGSLDLGINVPQRKLILSGKVSKKRELWLDPVPVFLVLLDNYVLVTEEVYKGDSKRYKLIERPISIDYLNLEKKVKYEDSQSVLTTNTRDSKTYVPAPPTTPLTGTRPTLFNAASNISSTMLSPADRETRAGISNAQPPESELSFKIRNTATNESITFITSNINEKDLWIKNIMETLRKNENKDNKNVLDFSVVSTQFSYSEKDAPVNLPVAPEGSEIDTALKLYASKNRRNPTLEKFPRVTNILCTDTFEYEGEKVLIVATSNGILVRLEREMESSFVKVIQCSLVTRLEVNQKLGLLFVLDDRNLCYFNIPSILGAYYDRSKYLSDGLIIGVVLRDKVGYFKFAKDFGHSRHLLYERKGKVVVLTPEFDNISNAFKYFKEYKEYKLPPNGLTKLDINDIVAFKRSFIVCTSKGVVLYHDDFGDEGITLPTFSNDSSIRDDPGSGLFNSTLFKSVGDMTSESESPKTKMASYVKRDIATNKTRPLTCFQMNDGSGNILIVYDEAVIKINKHGEIPDWTKDILILDFYCTGTCYYKDHLILVGDSLIQIYSLRNISNVTLSEIIPNQIIKGKKVLLVNSSRTNKFNVVLSHPDIPSRQLLMTGDITEDTK</sequence>
<dbReference type="SMART" id="SM00325">
    <property type="entry name" value="RhoGEF"/>
    <property type="match status" value="1"/>
</dbReference>
<dbReference type="Proteomes" id="UP000750334">
    <property type="component" value="Unassembled WGS sequence"/>
</dbReference>
<evidence type="ECO:0000259" key="5">
    <source>
        <dbReference type="PROSITE" id="PS50219"/>
    </source>
</evidence>
<dbReference type="PANTHER" id="PTHR46572">
    <property type="entry name" value="RHO1 GDP-GTP EXCHANGE PROTEIN 1-RELATED"/>
    <property type="match status" value="1"/>
</dbReference>
<feature type="compositionally biased region" description="Polar residues" evidence="2">
    <location>
        <begin position="73"/>
        <end position="87"/>
    </location>
</feature>
<dbReference type="InterPro" id="IPR000219">
    <property type="entry name" value="DH_dom"/>
</dbReference>
<feature type="domain" description="CNH" evidence="5">
    <location>
        <begin position="960"/>
        <end position="1303"/>
    </location>
</feature>
<feature type="region of interest" description="Disordered" evidence="2">
    <location>
        <begin position="1"/>
        <end position="116"/>
    </location>
</feature>
<dbReference type="Pfam" id="PF00621">
    <property type="entry name" value="RhoGEF"/>
    <property type="match status" value="1"/>
</dbReference>
<feature type="domain" description="PH" evidence="3">
    <location>
        <begin position="733"/>
        <end position="897"/>
    </location>
</feature>
<dbReference type="SUPFAM" id="SSF48065">
    <property type="entry name" value="DBL homology domain (DH-domain)"/>
    <property type="match status" value="1"/>
</dbReference>
<dbReference type="Pfam" id="PF00780">
    <property type="entry name" value="CNH"/>
    <property type="match status" value="1"/>
</dbReference>
<keyword evidence="7" id="KW-1185">Reference proteome</keyword>
<dbReference type="Gene3D" id="1.20.900.10">
    <property type="entry name" value="Dbl homology (DH) domain"/>
    <property type="match status" value="1"/>
</dbReference>
<feature type="domain" description="DH" evidence="4">
    <location>
        <begin position="482"/>
        <end position="672"/>
    </location>
</feature>
<dbReference type="PROSITE" id="PS50003">
    <property type="entry name" value="PH_DOMAIN"/>
    <property type="match status" value="1"/>
</dbReference>
<accession>A0A9P6W312</accession>
<dbReference type="PROSITE" id="PS50219">
    <property type="entry name" value="CNH"/>
    <property type="match status" value="1"/>
</dbReference>
<dbReference type="PANTHER" id="PTHR46572:SF1">
    <property type="entry name" value="RHO1 GUANINE NUCLEOTIDE EXCHANGE FACTOR TUS1"/>
    <property type="match status" value="1"/>
</dbReference>
<dbReference type="InterPro" id="IPR001849">
    <property type="entry name" value="PH_domain"/>
</dbReference>
<name>A0A9P6W312_MAUEX</name>
<organism evidence="6 7">
    <name type="scientific">Maudiozyma exigua</name>
    <name type="common">Yeast</name>
    <name type="synonym">Kazachstania exigua</name>
    <dbReference type="NCBI Taxonomy" id="34358"/>
    <lineage>
        <taxon>Eukaryota</taxon>
        <taxon>Fungi</taxon>
        <taxon>Dikarya</taxon>
        <taxon>Ascomycota</taxon>
        <taxon>Saccharomycotina</taxon>
        <taxon>Saccharomycetes</taxon>
        <taxon>Saccharomycetales</taxon>
        <taxon>Saccharomycetaceae</taxon>
        <taxon>Maudiozyma</taxon>
    </lineage>
</organism>
<dbReference type="OrthoDB" id="660555at2759"/>
<comment type="caution">
    <text evidence="6">The sequence shown here is derived from an EMBL/GenBank/DDBJ whole genome shotgun (WGS) entry which is preliminary data.</text>
</comment>
<evidence type="ECO:0000313" key="6">
    <source>
        <dbReference type="EMBL" id="KAG0663133.1"/>
    </source>
</evidence>
<gene>
    <name evidence="6" type="ORF">C6P45_000912</name>
</gene>
<dbReference type="SMART" id="SM00036">
    <property type="entry name" value="CNH"/>
    <property type="match status" value="1"/>
</dbReference>
<dbReference type="Gene3D" id="2.30.29.30">
    <property type="entry name" value="Pleckstrin-homology domain (PH domain)/Phosphotyrosine-binding domain (PTB)"/>
    <property type="match status" value="1"/>
</dbReference>
<feature type="compositionally biased region" description="Polar residues" evidence="2">
    <location>
        <begin position="1"/>
        <end position="14"/>
    </location>
</feature>
<proteinExistence type="predicted"/>
<dbReference type="InterPro" id="IPR001180">
    <property type="entry name" value="CNH_dom"/>
</dbReference>
<evidence type="ECO:0008006" key="8">
    <source>
        <dbReference type="Google" id="ProtNLM"/>
    </source>
</evidence>
<protein>
    <recommendedName>
        <fullName evidence="8">CNH domain-containing protein</fullName>
    </recommendedName>
</protein>
<reference evidence="6 7" key="1">
    <citation type="submission" date="2020-11" db="EMBL/GenBank/DDBJ databases">
        <title>Kefir isolates.</title>
        <authorList>
            <person name="Marcisauskas S."/>
            <person name="Kim Y."/>
            <person name="Blasche S."/>
        </authorList>
    </citation>
    <scope>NUCLEOTIDE SEQUENCE [LARGE SCALE GENOMIC DNA]</scope>
    <source>
        <strain evidence="6 7">OG2</strain>
    </source>
</reference>
<feature type="compositionally biased region" description="Polar residues" evidence="2">
    <location>
        <begin position="34"/>
        <end position="46"/>
    </location>
</feature>
<evidence type="ECO:0000256" key="2">
    <source>
        <dbReference type="SAM" id="MobiDB-lite"/>
    </source>
</evidence>
<dbReference type="InterPro" id="IPR011993">
    <property type="entry name" value="PH-like_dom_sf"/>
</dbReference>
<dbReference type="PROSITE" id="PS50010">
    <property type="entry name" value="DH_2"/>
    <property type="match status" value="1"/>
</dbReference>
<dbReference type="GO" id="GO:0005085">
    <property type="term" value="F:guanyl-nucleotide exchange factor activity"/>
    <property type="evidence" value="ECO:0007669"/>
    <property type="project" value="UniProtKB-KW"/>
</dbReference>
<dbReference type="SUPFAM" id="SSF50729">
    <property type="entry name" value="PH domain-like"/>
    <property type="match status" value="1"/>
</dbReference>
<dbReference type="InterPro" id="IPR052233">
    <property type="entry name" value="Rho-type_GEFs"/>
</dbReference>
<keyword evidence="1" id="KW-0344">Guanine-nucleotide releasing factor</keyword>
<evidence type="ECO:0000313" key="7">
    <source>
        <dbReference type="Proteomes" id="UP000750334"/>
    </source>
</evidence>
<evidence type="ECO:0000259" key="4">
    <source>
        <dbReference type="PROSITE" id="PS50010"/>
    </source>
</evidence>
<evidence type="ECO:0000259" key="3">
    <source>
        <dbReference type="PROSITE" id="PS50003"/>
    </source>
</evidence>
<dbReference type="SMART" id="SM00233">
    <property type="entry name" value="PH"/>
    <property type="match status" value="1"/>
</dbReference>